<evidence type="ECO:0000256" key="1">
    <source>
        <dbReference type="ARBA" id="ARBA00003061"/>
    </source>
</evidence>
<evidence type="ECO:0000256" key="5">
    <source>
        <dbReference type="SAM" id="SignalP"/>
    </source>
</evidence>
<accession>A0A2P5A6G1</accession>
<feature type="signal peptide" evidence="5">
    <location>
        <begin position="1"/>
        <end position="24"/>
    </location>
</feature>
<dbReference type="Gene3D" id="3.50.4.10">
    <property type="entry name" value="Hepatocyte Growth Factor"/>
    <property type="match status" value="1"/>
</dbReference>
<evidence type="ECO:0000313" key="9">
    <source>
        <dbReference type="Proteomes" id="UP000237105"/>
    </source>
</evidence>
<dbReference type="Pfam" id="PF00954">
    <property type="entry name" value="S_locus_glycop"/>
    <property type="match status" value="1"/>
</dbReference>
<dbReference type="SUPFAM" id="SSF51110">
    <property type="entry name" value="alpha-D-mannose-specific plant lectins"/>
    <property type="match status" value="1"/>
</dbReference>
<evidence type="ECO:0000259" key="7">
    <source>
        <dbReference type="PROSITE" id="PS50948"/>
    </source>
</evidence>
<comment type="function">
    <text evidence="1">Involved in sporophytic self-incompatibility system (the inability of flowering plants to achieve self-fertilization).</text>
</comment>
<dbReference type="CDD" id="cd01098">
    <property type="entry name" value="PAN_AP_plant"/>
    <property type="match status" value="1"/>
</dbReference>
<dbReference type="PROSITE" id="PS50927">
    <property type="entry name" value="BULB_LECTIN"/>
    <property type="match status" value="1"/>
</dbReference>
<proteinExistence type="predicted"/>
<evidence type="ECO:0000259" key="6">
    <source>
        <dbReference type="PROSITE" id="PS50927"/>
    </source>
</evidence>
<keyword evidence="3" id="KW-1015">Disulfide bond</keyword>
<comment type="caution">
    <text evidence="8">The sequence shown here is derived from an EMBL/GenBank/DDBJ whole genome shotgun (WGS) entry which is preliminary data.</text>
</comment>
<sequence>MDFQYYYLIFYLILLCSTSPISIAVDTLTQNQVLQDGQTLVSSGQHFELGFFSPGTSKNRYLGIWYKNLPQTVVWVANRNNPIQNVSAALALGSNGFSLSSNTSAIFWSLNSTKTMTSPMLKLLNNGNLVLTDENRVSGSESEEYIWQSFDYITDTLLPEMKLGWNLKKGLHRNMTSWSSGDDPSDGEFTFSLESPETPQLVLTKGTEKQYRWGPWDGVRFSGNSELKPNPVFTPGFTSNSEEIFYTFRVEDNTTLSRFTVSQQGLIQYLVWSENSRAWTTLVTLQGDGCDTYGVCGPYGSCSTYPNCKCLKGFQPKSPADWARFVWSGGCERKWELNCGNGDGFVKFKSLKLPDNSYLAVNRTLSHEECEAECLKNCTCSAYTRLNIHDNGGNCVMWSGDLVDMRDIPNGGEELYIRMARAELSTYKQF</sequence>
<keyword evidence="4" id="KW-0325">Glycoprotein</keyword>
<name>A0A2P5A6G1_PARAD</name>
<gene>
    <name evidence="8" type="ORF">PanWU01x14_363950</name>
</gene>
<dbReference type="AlphaFoldDB" id="A0A2P5A6G1"/>
<dbReference type="CDD" id="cd00028">
    <property type="entry name" value="B_lectin"/>
    <property type="match status" value="1"/>
</dbReference>
<dbReference type="InterPro" id="IPR036426">
    <property type="entry name" value="Bulb-type_lectin_dom_sf"/>
</dbReference>
<dbReference type="Gene3D" id="2.90.10.10">
    <property type="entry name" value="Bulb-type lectin domain"/>
    <property type="match status" value="1"/>
</dbReference>
<dbReference type="Proteomes" id="UP000237105">
    <property type="component" value="Unassembled WGS sequence"/>
</dbReference>
<dbReference type="PROSITE" id="PS50948">
    <property type="entry name" value="PAN"/>
    <property type="match status" value="1"/>
</dbReference>
<evidence type="ECO:0000313" key="8">
    <source>
        <dbReference type="EMBL" id="PON32133.1"/>
    </source>
</evidence>
<dbReference type="EMBL" id="JXTB01000863">
    <property type="protein sequence ID" value="PON32133.1"/>
    <property type="molecule type" value="Genomic_DNA"/>
</dbReference>
<dbReference type="InterPro" id="IPR035446">
    <property type="entry name" value="SLSG/EP1"/>
</dbReference>
<evidence type="ECO:0000256" key="2">
    <source>
        <dbReference type="ARBA" id="ARBA00022729"/>
    </source>
</evidence>
<dbReference type="SMART" id="SM00473">
    <property type="entry name" value="PAN_AP"/>
    <property type="match status" value="1"/>
</dbReference>
<evidence type="ECO:0000256" key="3">
    <source>
        <dbReference type="ARBA" id="ARBA00023157"/>
    </source>
</evidence>
<dbReference type="SMART" id="SM00108">
    <property type="entry name" value="B_lectin"/>
    <property type="match status" value="1"/>
</dbReference>
<protein>
    <submittedName>
        <fullName evidence="8">S-locus glycoprotein</fullName>
    </submittedName>
</protein>
<dbReference type="FunFam" id="2.90.10.10:FF:000001">
    <property type="entry name" value="G-type lectin S-receptor-like serine/threonine-protein kinase"/>
    <property type="match status" value="1"/>
</dbReference>
<reference evidence="9" key="1">
    <citation type="submission" date="2016-06" db="EMBL/GenBank/DDBJ databases">
        <title>Parallel loss of symbiosis genes in relatives of nitrogen-fixing non-legume Parasponia.</title>
        <authorList>
            <person name="Van Velzen R."/>
            <person name="Holmer R."/>
            <person name="Bu F."/>
            <person name="Rutten L."/>
            <person name="Van Zeijl A."/>
            <person name="Liu W."/>
            <person name="Santuari L."/>
            <person name="Cao Q."/>
            <person name="Sharma T."/>
            <person name="Shen D."/>
            <person name="Roswanjaya Y."/>
            <person name="Wardhani T."/>
            <person name="Kalhor M.S."/>
            <person name="Jansen J."/>
            <person name="Van den Hoogen J."/>
            <person name="Gungor B."/>
            <person name="Hartog M."/>
            <person name="Hontelez J."/>
            <person name="Verver J."/>
            <person name="Yang W.-C."/>
            <person name="Schijlen E."/>
            <person name="Repin R."/>
            <person name="Schilthuizen M."/>
            <person name="Schranz E."/>
            <person name="Heidstra R."/>
            <person name="Miyata K."/>
            <person name="Fedorova E."/>
            <person name="Kohlen W."/>
            <person name="Bisseling T."/>
            <person name="Smit S."/>
            <person name="Geurts R."/>
        </authorList>
    </citation>
    <scope>NUCLEOTIDE SEQUENCE [LARGE SCALE GENOMIC DNA]</scope>
    <source>
        <strain evidence="9">cv. WU1-14</strain>
    </source>
</reference>
<dbReference type="Pfam" id="PF08276">
    <property type="entry name" value="PAN_2"/>
    <property type="match status" value="1"/>
</dbReference>
<keyword evidence="9" id="KW-1185">Reference proteome</keyword>
<feature type="chain" id="PRO_5015119196" evidence="5">
    <location>
        <begin position="25"/>
        <end position="430"/>
    </location>
</feature>
<organism evidence="8 9">
    <name type="scientific">Parasponia andersonii</name>
    <name type="common">Sponia andersonii</name>
    <dbReference type="NCBI Taxonomy" id="3476"/>
    <lineage>
        <taxon>Eukaryota</taxon>
        <taxon>Viridiplantae</taxon>
        <taxon>Streptophyta</taxon>
        <taxon>Embryophyta</taxon>
        <taxon>Tracheophyta</taxon>
        <taxon>Spermatophyta</taxon>
        <taxon>Magnoliopsida</taxon>
        <taxon>eudicotyledons</taxon>
        <taxon>Gunneridae</taxon>
        <taxon>Pentapetalae</taxon>
        <taxon>rosids</taxon>
        <taxon>fabids</taxon>
        <taxon>Rosales</taxon>
        <taxon>Cannabaceae</taxon>
        <taxon>Parasponia</taxon>
    </lineage>
</organism>
<dbReference type="PANTHER" id="PTHR32444">
    <property type="entry name" value="BULB-TYPE LECTIN DOMAIN-CONTAINING PROTEIN"/>
    <property type="match status" value="1"/>
</dbReference>
<evidence type="ECO:0000256" key="4">
    <source>
        <dbReference type="ARBA" id="ARBA00023180"/>
    </source>
</evidence>
<feature type="domain" description="Bulb-type lectin" evidence="6">
    <location>
        <begin position="25"/>
        <end position="144"/>
    </location>
</feature>
<dbReference type="Pfam" id="PF01453">
    <property type="entry name" value="B_lectin"/>
    <property type="match status" value="1"/>
</dbReference>
<feature type="domain" description="Apple" evidence="7">
    <location>
        <begin position="339"/>
        <end position="420"/>
    </location>
</feature>
<keyword evidence="2 5" id="KW-0732">Signal</keyword>
<dbReference type="InterPro" id="IPR003609">
    <property type="entry name" value="Pan_app"/>
</dbReference>
<dbReference type="STRING" id="3476.A0A2P5A6G1"/>
<dbReference type="InterPro" id="IPR000858">
    <property type="entry name" value="S_locus_glycoprot_dom"/>
</dbReference>
<dbReference type="GO" id="GO:0048544">
    <property type="term" value="P:recognition of pollen"/>
    <property type="evidence" value="ECO:0007669"/>
    <property type="project" value="InterPro"/>
</dbReference>
<dbReference type="PIRSF" id="PIRSF002686">
    <property type="entry name" value="SLG"/>
    <property type="match status" value="1"/>
</dbReference>
<dbReference type="PANTHER" id="PTHR32444:SF185">
    <property type="entry name" value="RECEPTOR-LIKE SERINE_THREONINE-PROTEIN KINASE"/>
    <property type="match status" value="1"/>
</dbReference>
<dbReference type="OrthoDB" id="785331at2759"/>
<dbReference type="InterPro" id="IPR001480">
    <property type="entry name" value="Bulb-type_lectin_dom"/>
</dbReference>